<name>A0ABD2T843_9SOLN</name>
<dbReference type="Proteomes" id="UP001627284">
    <property type="component" value="Unassembled WGS sequence"/>
</dbReference>
<protein>
    <submittedName>
        <fullName evidence="1">Uncharacterized protein</fullName>
    </submittedName>
</protein>
<sequence>MDWWRNEFVWLGLLAVGGDFFLKINGFGLSSWRLRGGRVVVCDLVGCQRSERLFELLGLRADLVDLGKMMENGSRLVAVSGPVGVRWGLVRLLCSFFWLSSWLFNGGGLFTEGCFR</sequence>
<reference evidence="1 2" key="1">
    <citation type="submission" date="2024-05" db="EMBL/GenBank/DDBJ databases">
        <title>De novo assembly of an allotetraploid wild potato.</title>
        <authorList>
            <person name="Hosaka A.J."/>
        </authorList>
    </citation>
    <scope>NUCLEOTIDE SEQUENCE [LARGE SCALE GENOMIC DNA]</scope>
    <source>
        <tissue evidence="1">Young leaves</tissue>
    </source>
</reference>
<accession>A0ABD2T843</accession>
<comment type="caution">
    <text evidence="1">The sequence shown here is derived from an EMBL/GenBank/DDBJ whole genome shotgun (WGS) entry which is preliminary data.</text>
</comment>
<dbReference type="EMBL" id="JBJKTR010000012">
    <property type="protein sequence ID" value="KAL3352231.1"/>
    <property type="molecule type" value="Genomic_DNA"/>
</dbReference>
<proteinExistence type="predicted"/>
<evidence type="ECO:0000313" key="2">
    <source>
        <dbReference type="Proteomes" id="UP001627284"/>
    </source>
</evidence>
<evidence type="ECO:0000313" key="1">
    <source>
        <dbReference type="EMBL" id="KAL3352231.1"/>
    </source>
</evidence>
<organism evidence="1 2">
    <name type="scientific">Solanum stoloniferum</name>
    <dbReference type="NCBI Taxonomy" id="62892"/>
    <lineage>
        <taxon>Eukaryota</taxon>
        <taxon>Viridiplantae</taxon>
        <taxon>Streptophyta</taxon>
        <taxon>Embryophyta</taxon>
        <taxon>Tracheophyta</taxon>
        <taxon>Spermatophyta</taxon>
        <taxon>Magnoliopsida</taxon>
        <taxon>eudicotyledons</taxon>
        <taxon>Gunneridae</taxon>
        <taxon>Pentapetalae</taxon>
        <taxon>asterids</taxon>
        <taxon>lamiids</taxon>
        <taxon>Solanales</taxon>
        <taxon>Solanaceae</taxon>
        <taxon>Solanoideae</taxon>
        <taxon>Solaneae</taxon>
        <taxon>Solanum</taxon>
    </lineage>
</organism>
<dbReference type="AlphaFoldDB" id="A0ABD2T843"/>
<gene>
    <name evidence="1" type="ORF">AABB24_020342</name>
</gene>
<keyword evidence="2" id="KW-1185">Reference proteome</keyword>